<reference evidence="1 2" key="1">
    <citation type="submission" date="2019-10" db="EMBL/GenBank/DDBJ databases">
        <title>Genome Sequences from Six Type Strain Members of the Archaeal Family Sulfolobaceae: Acidianus ambivalens, Acidianus infernus, Metallosphaera prunae, Stygiolobus azoricus, Sulfolobus metallicus, and Sulfurisphaera ohwakuensis.</title>
        <authorList>
            <person name="Counts J.A."/>
            <person name="Kelly R.M."/>
        </authorList>
    </citation>
    <scope>NUCLEOTIDE SEQUENCE [LARGE SCALE GENOMIC DNA]</scope>
    <source>
        <strain evidence="1 2">FC6</strain>
    </source>
</reference>
<gene>
    <name evidence="1" type="ORF">D1868_07895</name>
</gene>
<keyword evidence="2" id="KW-1185">Reference proteome</keyword>
<dbReference type="KEGG" id="sazo:D1868_07895"/>
<dbReference type="EMBL" id="CP045483">
    <property type="protein sequence ID" value="QGR19908.1"/>
    <property type="molecule type" value="Genomic_DNA"/>
</dbReference>
<accession>A0A650CQ42</accession>
<protein>
    <submittedName>
        <fullName evidence="1">Uncharacterized protein</fullName>
    </submittedName>
</protein>
<sequence>MSNIVDDYLTAPPIEKLKVLEIEIPCGTECIKYSHFKDLLNVETFRQQLEVIDSLKSLIEDKIDVLIRELESRMPIKVNTYELAYSFYRIVEIGGDYTIGSDTLRYEDKVVFKGRFEELMTVYKTIEEIKKEEQLVNLCHEIRYLSESMWVHLDKNIRRALNESKGRS</sequence>
<dbReference type="OrthoDB" id="33859at2157"/>
<evidence type="ECO:0000313" key="1">
    <source>
        <dbReference type="EMBL" id="QGR19908.1"/>
    </source>
</evidence>
<proteinExistence type="predicted"/>
<dbReference type="AlphaFoldDB" id="A0A650CQ42"/>
<dbReference type="GeneID" id="42798984"/>
<name>A0A650CQ42_9CREN</name>
<dbReference type="RefSeq" id="WP_156007173.1">
    <property type="nucleotide sequence ID" value="NZ_CP045483.1"/>
</dbReference>
<dbReference type="Proteomes" id="UP000423396">
    <property type="component" value="Chromosome"/>
</dbReference>
<evidence type="ECO:0000313" key="2">
    <source>
        <dbReference type="Proteomes" id="UP000423396"/>
    </source>
</evidence>
<organism evidence="1 2">
    <name type="scientific">Stygiolobus azoricus</name>
    <dbReference type="NCBI Taxonomy" id="41675"/>
    <lineage>
        <taxon>Archaea</taxon>
        <taxon>Thermoproteota</taxon>
        <taxon>Thermoprotei</taxon>
        <taxon>Sulfolobales</taxon>
        <taxon>Sulfolobaceae</taxon>
        <taxon>Stygiolobus</taxon>
    </lineage>
</organism>